<keyword evidence="6" id="KW-1185">Reference proteome</keyword>
<name>A0A0V0TIE6_9BILA</name>
<dbReference type="InterPro" id="IPR005112">
    <property type="entry name" value="dDENN_dom"/>
</dbReference>
<dbReference type="PANTHER" id="PTHR13196">
    <property type="entry name" value="DENN DOMAIN-CONTAINING"/>
    <property type="match status" value="1"/>
</dbReference>
<feature type="region of interest" description="Disordered" evidence="3">
    <location>
        <begin position="570"/>
        <end position="599"/>
    </location>
</feature>
<evidence type="ECO:0000313" key="6">
    <source>
        <dbReference type="Proteomes" id="UP000055048"/>
    </source>
</evidence>
<comment type="subcellular location">
    <subcellularLocation>
        <location evidence="1">Cytoplasmic vesicle</location>
        <location evidence="1">Clathrin-coated vesicle</location>
    </subcellularLocation>
</comment>
<feature type="compositionally biased region" description="Low complexity" evidence="3">
    <location>
        <begin position="570"/>
        <end position="583"/>
    </location>
</feature>
<dbReference type="InterPro" id="IPR001194">
    <property type="entry name" value="cDENN_dom"/>
</dbReference>
<evidence type="ECO:0000256" key="1">
    <source>
        <dbReference type="ARBA" id="ARBA00004132"/>
    </source>
</evidence>
<dbReference type="GO" id="GO:0005085">
    <property type="term" value="F:guanyl-nucleotide exchange factor activity"/>
    <property type="evidence" value="ECO:0007669"/>
    <property type="project" value="InterPro"/>
</dbReference>
<dbReference type="Gene3D" id="6.10.140.1000">
    <property type="match status" value="1"/>
</dbReference>
<dbReference type="AlphaFoldDB" id="A0A0V0TIE6"/>
<dbReference type="SMART" id="SM00801">
    <property type="entry name" value="dDENN"/>
    <property type="match status" value="1"/>
</dbReference>
<evidence type="ECO:0000256" key="3">
    <source>
        <dbReference type="SAM" id="MobiDB-lite"/>
    </source>
</evidence>
<comment type="caution">
    <text evidence="5">The sequence shown here is derived from an EMBL/GenBank/DDBJ whole genome shotgun (WGS) entry which is preliminary data.</text>
</comment>
<dbReference type="GO" id="GO:0032456">
    <property type="term" value="P:endocytic recycling"/>
    <property type="evidence" value="ECO:0007669"/>
    <property type="project" value="TreeGrafter"/>
</dbReference>
<dbReference type="GO" id="GO:0005829">
    <property type="term" value="C:cytosol"/>
    <property type="evidence" value="ECO:0007669"/>
    <property type="project" value="TreeGrafter"/>
</dbReference>
<dbReference type="Pfam" id="PF02141">
    <property type="entry name" value="DENN"/>
    <property type="match status" value="1"/>
</dbReference>
<dbReference type="GO" id="GO:0030136">
    <property type="term" value="C:clathrin-coated vesicle"/>
    <property type="evidence" value="ECO:0007669"/>
    <property type="project" value="UniProtKB-SubCell"/>
</dbReference>
<dbReference type="InterPro" id="IPR005113">
    <property type="entry name" value="uDENN_dom"/>
</dbReference>
<organism evidence="5 6">
    <name type="scientific">Trichinella murrelli</name>
    <dbReference type="NCBI Taxonomy" id="144512"/>
    <lineage>
        <taxon>Eukaryota</taxon>
        <taxon>Metazoa</taxon>
        <taxon>Ecdysozoa</taxon>
        <taxon>Nematoda</taxon>
        <taxon>Enoplea</taxon>
        <taxon>Dorylaimia</taxon>
        <taxon>Trichinellida</taxon>
        <taxon>Trichinellidae</taxon>
        <taxon>Trichinella</taxon>
    </lineage>
</organism>
<protein>
    <submittedName>
        <fullName evidence="5">DENN domain-containing protein 1A</fullName>
    </submittedName>
</protein>
<dbReference type="FunFam" id="3.40.50.11500:FF:000004">
    <property type="entry name" value="DENN domain-containing protein 2C isoform X1"/>
    <property type="match status" value="1"/>
</dbReference>
<reference evidence="5 6" key="1">
    <citation type="submission" date="2015-01" db="EMBL/GenBank/DDBJ databases">
        <title>Evolution of Trichinella species and genotypes.</title>
        <authorList>
            <person name="Korhonen P.K."/>
            <person name="Edoardo P."/>
            <person name="Giuseppe L.R."/>
            <person name="Gasser R.B."/>
        </authorList>
    </citation>
    <scope>NUCLEOTIDE SEQUENCE [LARGE SCALE GENOMIC DNA]</scope>
    <source>
        <strain evidence="5">ISS417</strain>
    </source>
</reference>
<dbReference type="OrthoDB" id="206724at2759"/>
<gene>
    <name evidence="5" type="primary">dennd1a</name>
    <name evidence="5" type="ORF">T05_10161</name>
</gene>
<accession>A0A0V0TIE6</accession>
<dbReference type="STRING" id="144512.A0A0V0TIE6"/>
<feature type="domain" description="UDENN" evidence="4">
    <location>
        <begin position="13"/>
        <end position="384"/>
    </location>
</feature>
<dbReference type="InterPro" id="IPR040032">
    <property type="entry name" value="DENND1A/B/C"/>
</dbReference>
<feature type="compositionally biased region" description="Basic and acidic residues" evidence="3">
    <location>
        <begin position="527"/>
        <end position="539"/>
    </location>
</feature>
<dbReference type="Proteomes" id="UP000055048">
    <property type="component" value="Unassembled WGS sequence"/>
</dbReference>
<sequence length="720" mass="82240">MASRLRLNPVTLFDVFAEVASNESEGGNPWILWKYPDDFNDEKILRSIAEFSYPCTLSSESVQLFSFVLTDLEGCYTFGFCRHAPRTKTCYCLLSALPWPEVFFKFLNHIASVADQCSPDEVERLLDCTYHQEIPLPNQSFVINSSSGRNVISAIDALECLCPDNTKLPKIPENRYLTEYFNAVNETAMIAVFASMLCERRIIFKGNKLGKLSSCVLAANLLIYPMHWQHIFIPVLPAHLCHYLNAPMPYLIGVPSVLYEQSFMQEVDLNDVVMLDIDSKLFRSPYDDVSTLPYEVISVLKKNMRLSYGTAGDGLARAFLRALVVLIGGYREALQFRQGELITFSPEAFVQTRPSNLRPFLDKMLDLQIFRQVTFFYHLNQSLNYTYFIDDRLDRLNTGVGFQDQFEEECNCYSGKESSRIKYQYNEWMNNMKKEGGAWVKQIRSKVKLKGKEAMNDIRNILGDLKEDSTTMKAVPPIQQHSQSCIRRARDKLMQKAVLPLKAGRSKWMDLNVSKDDNLSGEEAEEERNTDSKAEEHCTKLQKNKNSTNFDLMSEMQEVLSRRSSVLVRLEQEQEQQQQQQQQPSISGMDNKHPPGTSSKQELFRNFYAIKEVYMQKANMKKKENTKTSNTERQFKRWINLNEAECSTENNDLIDLRSDDPSVSVASSAGQECTPKMDGNSELNLLESIFTPATSASSLQTKTSPSAVVNSLPANWETFD</sequence>
<dbReference type="Pfam" id="PF03456">
    <property type="entry name" value="uDENN"/>
    <property type="match status" value="1"/>
</dbReference>
<dbReference type="PANTHER" id="PTHR13196:SF14">
    <property type="entry name" value="UDENN DOMAIN-CONTAINING PROTEIN"/>
    <property type="match status" value="1"/>
</dbReference>
<dbReference type="GO" id="GO:1901981">
    <property type="term" value="F:phosphatidylinositol phosphate binding"/>
    <property type="evidence" value="ECO:0007669"/>
    <property type="project" value="TreeGrafter"/>
</dbReference>
<evidence type="ECO:0000256" key="2">
    <source>
        <dbReference type="ARBA" id="ARBA00023329"/>
    </source>
</evidence>
<dbReference type="SMART" id="SM00799">
    <property type="entry name" value="DENN"/>
    <property type="match status" value="1"/>
</dbReference>
<proteinExistence type="predicted"/>
<dbReference type="GO" id="GO:0006897">
    <property type="term" value="P:endocytosis"/>
    <property type="evidence" value="ECO:0007669"/>
    <property type="project" value="TreeGrafter"/>
</dbReference>
<dbReference type="EMBL" id="JYDJ01000254">
    <property type="protein sequence ID" value="KRX38797.1"/>
    <property type="molecule type" value="Genomic_DNA"/>
</dbReference>
<dbReference type="PROSITE" id="PS50211">
    <property type="entry name" value="DENN"/>
    <property type="match status" value="1"/>
</dbReference>
<dbReference type="Gene3D" id="3.40.50.11500">
    <property type="match status" value="1"/>
</dbReference>
<dbReference type="FunFam" id="3.30.450.200:FF:000003">
    <property type="entry name" value="DENN domain containing 1A"/>
    <property type="match status" value="1"/>
</dbReference>
<dbReference type="Gene3D" id="3.30.450.200">
    <property type="match status" value="1"/>
</dbReference>
<evidence type="ECO:0000259" key="4">
    <source>
        <dbReference type="PROSITE" id="PS50211"/>
    </source>
</evidence>
<dbReference type="InterPro" id="IPR037516">
    <property type="entry name" value="Tripartite_DENN"/>
</dbReference>
<keyword evidence="2" id="KW-0968">Cytoplasmic vesicle</keyword>
<dbReference type="SMART" id="SM00800">
    <property type="entry name" value="uDENN"/>
    <property type="match status" value="1"/>
</dbReference>
<evidence type="ECO:0000313" key="5">
    <source>
        <dbReference type="EMBL" id="KRX38797.1"/>
    </source>
</evidence>
<feature type="region of interest" description="Disordered" evidence="3">
    <location>
        <begin position="517"/>
        <end position="550"/>
    </location>
</feature>
<dbReference type="InterPro" id="IPR043153">
    <property type="entry name" value="DENN_C"/>
</dbReference>